<dbReference type="InterPro" id="IPR006450">
    <property type="entry name" value="Phage_HK97_gp6-like"/>
</dbReference>
<dbReference type="RefSeq" id="WP_120011500.1">
    <property type="nucleotide sequence ID" value="NZ_CP032482.1"/>
</dbReference>
<dbReference type="Pfam" id="PF05135">
    <property type="entry name" value="Phage_connect_1"/>
    <property type="match status" value="1"/>
</dbReference>
<dbReference type="InterPro" id="IPR021146">
    <property type="entry name" value="Phage_gp6-like_head-tail"/>
</dbReference>
<protein>
    <submittedName>
        <fullName evidence="1">Phage gp6-like head-tail connector protein</fullName>
    </submittedName>
</protein>
<name>A0A8D4N6G2_9GAMM</name>
<accession>A0A8D4N6G2</accession>
<dbReference type="EMBL" id="CP032482">
    <property type="protein sequence ID" value="AYD45317.1"/>
    <property type="molecule type" value="Genomic_DNA"/>
</dbReference>
<dbReference type="Proteomes" id="UP000265864">
    <property type="component" value="Chromosome"/>
</dbReference>
<reference evidence="1 2" key="1">
    <citation type="submission" date="2018-09" db="EMBL/GenBank/DDBJ databases">
        <title>Yersinia kristensenii subsp. rochesterensis subsp. nov., Isolated from Human Feces.</title>
        <authorList>
            <person name="Cunningham S.A."/>
            <person name="Jeraldo P."/>
            <person name="Patel R."/>
        </authorList>
    </citation>
    <scope>NUCLEOTIDE SEQUENCE [LARGE SCALE GENOMIC DNA]</scope>
    <source>
        <strain evidence="1 2">ATCC BAA-2637</strain>
    </source>
</reference>
<dbReference type="CDD" id="cd08054">
    <property type="entry name" value="gp6"/>
    <property type="match status" value="1"/>
</dbReference>
<proteinExistence type="predicted"/>
<dbReference type="GeneID" id="82552522"/>
<dbReference type="NCBIfam" id="TIGR01560">
    <property type="entry name" value="put_DNA_pack"/>
    <property type="match status" value="1"/>
</dbReference>
<dbReference type="Gene3D" id="1.10.3230.30">
    <property type="entry name" value="Phage gp6-like head-tail connector protein"/>
    <property type="match status" value="1"/>
</dbReference>
<evidence type="ECO:0000313" key="2">
    <source>
        <dbReference type="Proteomes" id="UP000265864"/>
    </source>
</evidence>
<organism evidence="1 2">
    <name type="scientific">Yersinia rochesterensis</name>
    <dbReference type="NCBI Taxonomy" id="1604335"/>
    <lineage>
        <taxon>Bacteria</taxon>
        <taxon>Pseudomonadati</taxon>
        <taxon>Pseudomonadota</taxon>
        <taxon>Gammaproteobacteria</taxon>
        <taxon>Enterobacterales</taxon>
        <taxon>Yersiniaceae</taxon>
        <taxon>Yersinia</taxon>
    </lineage>
</organism>
<sequence length="100" mass="11520">MSNSLITLEDVKLQCRIEPEFTEEDSLIQIYIDAALEVCQRHIGKRFDDGLEFTSAMKVGCLMYVTQLYEGRSMVADLTIKEVPLTISHLWTVYREPGIY</sequence>
<dbReference type="AlphaFoldDB" id="A0A8D4N6G2"/>
<gene>
    <name evidence="1" type="ORF">DXZ79_17440</name>
</gene>
<evidence type="ECO:0000313" key="1">
    <source>
        <dbReference type="EMBL" id="AYD45317.1"/>
    </source>
</evidence>